<feature type="transmembrane region" description="Helical" evidence="6">
    <location>
        <begin position="12"/>
        <end position="33"/>
    </location>
</feature>
<dbReference type="RefSeq" id="WP_112993223.1">
    <property type="nucleotide sequence ID" value="NZ_PTLZ01000007.1"/>
</dbReference>
<accession>A0A4R6FZ56</accession>
<dbReference type="InterPro" id="IPR032694">
    <property type="entry name" value="CopC/D"/>
</dbReference>
<keyword evidence="9" id="KW-1185">Reference proteome</keyword>
<evidence type="ECO:0000313" key="9">
    <source>
        <dbReference type="Proteomes" id="UP000294737"/>
    </source>
</evidence>
<feature type="transmembrane region" description="Helical" evidence="6">
    <location>
        <begin position="122"/>
        <end position="141"/>
    </location>
</feature>
<dbReference type="OrthoDB" id="6053803at2"/>
<dbReference type="GO" id="GO:0006825">
    <property type="term" value="P:copper ion transport"/>
    <property type="evidence" value="ECO:0007669"/>
    <property type="project" value="InterPro"/>
</dbReference>
<evidence type="ECO:0000256" key="2">
    <source>
        <dbReference type="ARBA" id="ARBA00022475"/>
    </source>
</evidence>
<dbReference type="Proteomes" id="UP000294737">
    <property type="component" value="Unassembled WGS sequence"/>
</dbReference>
<feature type="domain" description="Copper resistance protein D" evidence="7">
    <location>
        <begin position="196"/>
        <end position="300"/>
    </location>
</feature>
<dbReference type="NCBIfam" id="NF033808">
    <property type="entry name" value="copper_CopD"/>
    <property type="match status" value="1"/>
</dbReference>
<dbReference type="InterPro" id="IPR047689">
    <property type="entry name" value="CopD"/>
</dbReference>
<feature type="transmembrane region" description="Helical" evidence="6">
    <location>
        <begin position="95"/>
        <end position="115"/>
    </location>
</feature>
<comment type="subcellular location">
    <subcellularLocation>
        <location evidence="1">Cell membrane</location>
        <topology evidence="1">Multi-pass membrane protein</topology>
    </subcellularLocation>
</comment>
<dbReference type="PANTHER" id="PTHR34820">
    <property type="entry name" value="INNER MEMBRANE PROTEIN YEBZ"/>
    <property type="match status" value="1"/>
</dbReference>
<keyword evidence="3 6" id="KW-0812">Transmembrane</keyword>
<gene>
    <name evidence="8" type="ORF">EV677_3029</name>
</gene>
<name>A0A4R6FZ56_9BURK</name>
<feature type="transmembrane region" description="Helical" evidence="6">
    <location>
        <begin position="200"/>
        <end position="221"/>
    </location>
</feature>
<feature type="transmembrane region" description="Helical" evidence="6">
    <location>
        <begin position="287"/>
        <end position="307"/>
    </location>
</feature>
<dbReference type="AlphaFoldDB" id="A0A4R6FZ56"/>
<evidence type="ECO:0000256" key="6">
    <source>
        <dbReference type="SAM" id="Phobius"/>
    </source>
</evidence>
<dbReference type="Pfam" id="PF05425">
    <property type="entry name" value="CopD"/>
    <property type="match status" value="1"/>
</dbReference>
<protein>
    <submittedName>
        <fullName evidence="8">Putative copper resistance protein D</fullName>
    </submittedName>
</protein>
<feature type="transmembrane region" description="Helical" evidence="6">
    <location>
        <begin position="233"/>
        <end position="254"/>
    </location>
</feature>
<keyword evidence="4 6" id="KW-1133">Transmembrane helix</keyword>
<keyword evidence="2" id="KW-1003">Cell membrane</keyword>
<keyword evidence="5 6" id="KW-0472">Membrane</keyword>
<sequence>MADDWLNIALRFGLYIGMATLFGVSMFGVYAQRLSANFTSFGRRFTAFLLLAASADIILSLLSMVVTAKAMSGAETYAELTAHILGMVITGTDMGIAWIARMLSLITCIAIIFSGLRFNIRFILLTAFSGVALATLAWSGHAAMNDGIKGAIHLVSGISHLWAAGAWIGALFSLAMLALLDPQSNPDAICVLSKTSNGFARLGTVIVVSLIATGTINYVLIAGPSVDALISTQYGLLLSIKLSLFIGMLALAAANRYLLSPKVELAITAGNGLEASRLLRRSLVMETTLAILVVACVAWLGVLSPVISKAN</sequence>
<feature type="transmembrane region" description="Helical" evidence="6">
    <location>
        <begin position="161"/>
        <end position="180"/>
    </location>
</feature>
<dbReference type="InterPro" id="IPR008457">
    <property type="entry name" value="Cu-R_CopD_dom"/>
</dbReference>
<dbReference type="GO" id="GO:0005886">
    <property type="term" value="C:plasma membrane"/>
    <property type="evidence" value="ECO:0007669"/>
    <property type="project" value="UniProtKB-SubCell"/>
</dbReference>
<evidence type="ECO:0000313" key="8">
    <source>
        <dbReference type="EMBL" id="TDN87281.1"/>
    </source>
</evidence>
<dbReference type="EMBL" id="SNWF01000012">
    <property type="protein sequence ID" value="TDN87281.1"/>
    <property type="molecule type" value="Genomic_DNA"/>
</dbReference>
<comment type="caution">
    <text evidence="8">The sequence shown here is derived from an EMBL/GenBank/DDBJ whole genome shotgun (WGS) entry which is preliminary data.</text>
</comment>
<feature type="transmembrane region" description="Helical" evidence="6">
    <location>
        <begin position="45"/>
        <end position="66"/>
    </location>
</feature>
<evidence type="ECO:0000259" key="7">
    <source>
        <dbReference type="Pfam" id="PF05425"/>
    </source>
</evidence>
<proteinExistence type="predicted"/>
<evidence type="ECO:0000256" key="1">
    <source>
        <dbReference type="ARBA" id="ARBA00004651"/>
    </source>
</evidence>
<evidence type="ECO:0000256" key="5">
    <source>
        <dbReference type="ARBA" id="ARBA00023136"/>
    </source>
</evidence>
<evidence type="ECO:0000256" key="4">
    <source>
        <dbReference type="ARBA" id="ARBA00022989"/>
    </source>
</evidence>
<organism evidence="8 9">
    <name type="scientific">Herminiimonas fonticola</name>
    <dbReference type="NCBI Taxonomy" id="303380"/>
    <lineage>
        <taxon>Bacteria</taxon>
        <taxon>Pseudomonadati</taxon>
        <taxon>Pseudomonadota</taxon>
        <taxon>Betaproteobacteria</taxon>
        <taxon>Burkholderiales</taxon>
        <taxon>Oxalobacteraceae</taxon>
        <taxon>Herminiimonas</taxon>
    </lineage>
</organism>
<evidence type="ECO:0000256" key="3">
    <source>
        <dbReference type="ARBA" id="ARBA00022692"/>
    </source>
</evidence>
<reference evidence="8 9" key="1">
    <citation type="submission" date="2019-03" db="EMBL/GenBank/DDBJ databases">
        <title>Genomic Encyclopedia of Type Strains, Phase IV (KMG-IV): sequencing the most valuable type-strain genomes for metagenomic binning, comparative biology and taxonomic classification.</title>
        <authorList>
            <person name="Goeker M."/>
        </authorList>
    </citation>
    <scope>NUCLEOTIDE SEQUENCE [LARGE SCALE GENOMIC DNA]</scope>
    <source>
        <strain evidence="8 9">DSM 18555</strain>
    </source>
</reference>
<dbReference type="PANTHER" id="PTHR34820:SF4">
    <property type="entry name" value="INNER MEMBRANE PROTEIN YEBZ"/>
    <property type="match status" value="1"/>
</dbReference>